<reference evidence="5 6" key="1">
    <citation type="journal article" date="2024" name="Curr. Microbiol.">
        <title>Luteibacter sahnii sp. nov., A Novel Yellow-Colored Xanthomonadin Pigment Producing Probiotic Bacterium from Healthy Rice Seed Microbiome.</title>
        <authorList>
            <person name="Jaiswal G."/>
            <person name="Rana R."/>
            <person name="Nayak P.K."/>
            <person name="Chouhan R."/>
            <person name="Gandhi S.G."/>
            <person name="Patel H.K."/>
            <person name="Patil P.B."/>
        </authorList>
    </citation>
    <scope>NUCLEOTIDE SEQUENCE [LARGE SCALE GENOMIC DNA]</scope>
    <source>
        <strain evidence="5 6">PPL201</strain>
    </source>
</reference>
<comment type="caution">
    <text evidence="5">The sequence shown here is derived from an EMBL/GenBank/DDBJ whole genome shotgun (WGS) entry which is preliminary data.</text>
</comment>
<comment type="subcellular location">
    <subcellularLocation>
        <location evidence="1">Cell envelope</location>
    </subcellularLocation>
</comment>
<dbReference type="Gene3D" id="1.10.287.470">
    <property type="entry name" value="Helix hairpin bin"/>
    <property type="match status" value="1"/>
</dbReference>
<name>A0ABT6BAS6_9GAMM</name>
<feature type="domain" description="YknX-like C-terminal permuted SH3-like" evidence="4">
    <location>
        <begin position="359"/>
        <end position="415"/>
    </location>
</feature>
<gene>
    <name evidence="5" type="ORF">P3W24_09545</name>
</gene>
<dbReference type="InterPro" id="IPR050465">
    <property type="entry name" value="UPF0194_transport"/>
</dbReference>
<keyword evidence="3" id="KW-0175">Coiled coil</keyword>
<dbReference type="InterPro" id="IPR058637">
    <property type="entry name" value="YknX-like_C"/>
</dbReference>
<dbReference type="InterPro" id="IPR006143">
    <property type="entry name" value="RND_pump_MFP"/>
</dbReference>
<evidence type="ECO:0000256" key="3">
    <source>
        <dbReference type="ARBA" id="ARBA00023054"/>
    </source>
</evidence>
<dbReference type="PANTHER" id="PTHR32347:SF14">
    <property type="entry name" value="EFFLUX SYSTEM COMPONENT YKNX-RELATED"/>
    <property type="match status" value="1"/>
</dbReference>
<comment type="similarity">
    <text evidence="2">Belongs to the membrane fusion protein (MFP) (TC 8.A.1) family.</text>
</comment>
<evidence type="ECO:0000259" key="4">
    <source>
        <dbReference type="Pfam" id="PF25989"/>
    </source>
</evidence>
<dbReference type="Gene3D" id="2.40.30.170">
    <property type="match status" value="1"/>
</dbReference>
<protein>
    <submittedName>
        <fullName evidence="5">Efflux RND transporter periplasmic adaptor subunit</fullName>
    </submittedName>
</protein>
<dbReference type="Pfam" id="PF25989">
    <property type="entry name" value="YknX_C"/>
    <property type="match status" value="1"/>
</dbReference>
<proteinExistence type="inferred from homology"/>
<dbReference type="RefSeq" id="WP_320549714.1">
    <property type="nucleotide sequence ID" value="NZ_JAQLOK010000001.1"/>
</dbReference>
<evidence type="ECO:0000313" key="6">
    <source>
        <dbReference type="Proteomes" id="UP001528850"/>
    </source>
</evidence>
<evidence type="ECO:0000256" key="2">
    <source>
        <dbReference type="ARBA" id="ARBA00009477"/>
    </source>
</evidence>
<dbReference type="PANTHER" id="PTHR32347">
    <property type="entry name" value="EFFLUX SYSTEM COMPONENT YKNX-RELATED"/>
    <property type="match status" value="1"/>
</dbReference>
<dbReference type="EMBL" id="JARJJS010000002">
    <property type="protein sequence ID" value="MDF4025206.1"/>
    <property type="molecule type" value="Genomic_DNA"/>
</dbReference>
<sequence length="423" mass="45539">MIRDTSAQDRLVEVRPARHRKLLLIGGAAATVAVLAFAAPKIATMFSADSSVSASRLSFGTVTRGTFVRDIAAEGKVVAAVSPTLYAPYGGAVVLKVHAGDVVKKGQVLALVSSPELTNKLAQEKSNADAMQVEYLRAQVDAKKKRNELQKTYDNAVVDQTAAERDLKRYQSAFDKGAVPVADVDKAKSVLDKASITEKHAQSDLAMDNDSLTFDVESKKLAHDRQVLMVQDLERQVDDLNVKSPVDGQVGQLFIAERATVAKDAQLLSVIDLSALEVEMKVPESFARDLAIGMPGEISGNGKQWNGKVSAISPEVVSGEVAARLRFDGATPQQLRQSQRLSVRVLLDRRDNVLTVQRGSFVDESAGRYAYVVNDGMADRRDIRVGASSIDKVEILAGLKEGDKVVISGADAFGDAKHIAISR</sequence>
<accession>A0ABT6BAS6</accession>
<dbReference type="Gene3D" id="2.40.50.100">
    <property type="match status" value="1"/>
</dbReference>
<evidence type="ECO:0000313" key="5">
    <source>
        <dbReference type="EMBL" id="MDF4025206.1"/>
    </source>
</evidence>
<dbReference type="Proteomes" id="UP001528850">
    <property type="component" value="Unassembled WGS sequence"/>
</dbReference>
<dbReference type="Gene3D" id="2.40.420.20">
    <property type="match status" value="1"/>
</dbReference>
<keyword evidence="6" id="KW-1185">Reference proteome</keyword>
<organism evidence="5 6">
    <name type="scientific">Luteibacter sahnii</name>
    <dbReference type="NCBI Taxonomy" id="3021977"/>
    <lineage>
        <taxon>Bacteria</taxon>
        <taxon>Pseudomonadati</taxon>
        <taxon>Pseudomonadota</taxon>
        <taxon>Gammaproteobacteria</taxon>
        <taxon>Lysobacterales</taxon>
        <taxon>Rhodanobacteraceae</taxon>
        <taxon>Luteibacter</taxon>
    </lineage>
</organism>
<dbReference type="NCBIfam" id="TIGR01730">
    <property type="entry name" value="RND_mfp"/>
    <property type="match status" value="1"/>
</dbReference>
<evidence type="ECO:0000256" key="1">
    <source>
        <dbReference type="ARBA" id="ARBA00004196"/>
    </source>
</evidence>